<dbReference type="InterPro" id="IPR023395">
    <property type="entry name" value="MCP_dom_sf"/>
</dbReference>
<keyword evidence="8" id="KW-0769">Symport</keyword>
<keyword evidence="4" id="KW-0597">Phosphoprotein</keyword>
<dbReference type="SUPFAM" id="SSF103506">
    <property type="entry name" value="Mitochondrial carrier"/>
    <property type="match status" value="1"/>
</dbReference>
<dbReference type="AlphaFoldDB" id="A0AAW1N0T7"/>
<dbReference type="PANTHER" id="PTHR45678">
    <property type="entry name" value="MITOCHONDRIAL 2-OXODICARBOXYLATE CARRIER 1-RELATED"/>
    <property type="match status" value="1"/>
</dbReference>
<dbReference type="FunFam" id="1.50.40.10:FF:000026">
    <property type="entry name" value="Putative mitochondrial glutamate carrier 2"/>
    <property type="match status" value="1"/>
</dbReference>
<dbReference type="PANTHER" id="PTHR45678:SF5">
    <property type="entry name" value="AT03939P-RELATED"/>
    <property type="match status" value="1"/>
</dbReference>
<dbReference type="InterPro" id="IPR051028">
    <property type="entry name" value="Mito_Solute_Carrier"/>
</dbReference>
<dbReference type="GO" id="GO:0015183">
    <property type="term" value="F:L-aspartate transmembrane transporter activity"/>
    <property type="evidence" value="ECO:0007669"/>
    <property type="project" value="TreeGrafter"/>
</dbReference>
<evidence type="ECO:0000256" key="15">
    <source>
        <dbReference type="ARBA" id="ARBA00076502"/>
    </source>
</evidence>
<comment type="function">
    <text evidence="13">Responsible for the transport of glutamate from the cytosol into the mitochondrial matrix with the concomitant import of a proton (symport system).</text>
</comment>
<dbReference type="Pfam" id="PF00153">
    <property type="entry name" value="Mito_carr"/>
    <property type="match status" value="3"/>
</dbReference>
<reference evidence="20 21" key="1">
    <citation type="journal article" date="2024" name="BMC Genomics">
        <title>De novo assembly and annotation of Popillia japonica's genome with initial clues to its potential as an invasive pest.</title>
        <authorList>
            <person name="Cucini C."/>
            <person name="Boschi S."/>
            <person name="Funari R."/>
            <person name="Cardaioli E."/>
            <person name="Iannotti N."/>
            <person name="Marturano G."/>
            <person name="Paoli F."/>
            <person name="Bruttini M."/>
            <person name="Carapelli A."/>
            <person name="Frati F."/>
            <person name="Nardi F."/>
        </authorList>
    </citation>
    <scope>NUCLEOTIDE SEQUENCE [LARGE SCALE GENOMIC DNA]</scope>
    <source>
        <strain evidence="20">DMR45628</strain>
    </source>
</reference>
<feature type="repeat" description="Solcar" evidence="17">
    <location>
        <begin position="108"/>
        <end position="204"/>
    </location>
</feature>
<comment type="subcellular location">
    <subcellularLocation>
        <location evidence="1">Mitochondrion inner membrane</location>
        <topology evidence="1">Multi-pass membrane protein</topology>
    </subcellularLocation>
</comment>
<evidence type="ECO:0000256" key="7">
    <source>
        <dbReference type="ARBA" id="ARBA00022792"/>
    </source>
</evidence>
<evidence type="ECO:0000256" key="17">
    <source>
        <dbReference type="PROSITE-ProRule" id="PRU00282"/>
    </source>
</evidence>
<keyword evidence="11 17" id="KW-0472">Membrane</keyword>
<comment type="catalytic activity">
    <reaction evidence="12">
        <text>L-glutamate(in) + H(+)(in) = L-glutamate(out) + H(+)(out)</text>
        <dbReference type="Rhea" id="RHEA:70955"/>
        <dbReference type="ChEBI" id="CHEBI:15378"/>
        <dbReference type="ChEBI" id="CHEBI:29985"/>
    </reaction>
</comment>
<dbReference type="Gene3D" id="1.50.40.10">
    <property type="entry name" value="Mitochondrial carrier domain"/>
    <property type="match status" value="1"/>
</dbReference>
<dbReference type="PROSITE" id="PS50920">
    <property type="entry name" value="SOLCAR"/>
    <property type="match status" value="3"/>
</dbReference>
<keyword evidence="10" id="KW-0496">Mitochondrion</keyword>
<keyword evidence="3 18" id="KW-0813">Transport</keyword>
<dbReference type="InterPro" id="IPR018108">
    <property type="entry name" value="MCP_transmembrane"/>
</dbReference>
<gene>
    <name evidence="20" type="ORF">QE152_g4939</name>
</gene>
<evidence type="ECO:0000256" key="8">
    <source>
        <dbReference type="ARBA" id="ARBA00022847"/>
    </source>
</evidence>
<feature type="transmembrane region" description="Helical" evidence="19">
    <location>
        <begin position="215"/>
        <end position="235"/>
    </location>
</feature>
<evidence type="ECO:0000256" key="1">
    <source>
        <dbReference type="ARBA" id="ARBA00004448"/>
    </source>
</evidence>
<keyword evidence="6" id="KW-0677">Repeat</keyword>
<keyword evidence="7" id="KW-0999">Mitochondrion inner membrane</keyword>
<dbReference type="EMBL" id="JASPKY010000027">
    <property type="protein sequence ID" value="KAK9751527.1"/>
    <property type="molecule type" value="Genomic_DNA"/>
</dbReference>
<evidence type="ECO:0000256" key="11">
    <source>
        <dbReference type="ARBA" id="ARBA00023136"/>
    </source>
</evidence>
<name>A0AAW1N0T7_POPJA</name>
<evidence type="ECO:0000256" key="10">
    <source>
        <dbReference type="ARBA" id="ARBA00023128"/>
    </source>
</evidence>
<dbReference type="GO" id="GO:0005313">
    <property type="term" value="F:L-glutamate transmembrane transporter activity"/>
    <property type="evidence" value="ECO:0007669"/>
    <property type="project" value="TreeGrafter"/>
</dbReference>
<sequence length="314" mass="34389">MAEKQQPQTFHLLPKIINGAIAGIVGVTCVFPVDLVKTRLQNQEIGPRGEKMYTSMFDCFKKTFRKEGFTGMYRGLAVNVLFITPEKAIKLSANDMFRYYLTTPQGTLPIIRQMLAGGLAGFCQVVITTPMELLKIQLQDAGRIATKGKEATKPASNVTATSITLHLLKTRGIGGLYKGTAATLLRDVTFSVIYFPLFATLNAMGPRKRDGSGDAVFWCSFLAGLTSGSVASFFVTPMDVIKTRLQVLKRAEGERTYTGIVDVALKIFKYENPRVFFNGGACRMMVIAPLFAIAQVVYFLGIAEAILGIKRGQA</sequence>
<feature type="transmembrane region" description="Helical" evidence="19">
    <location>
        <begin position="16"/>
        <end position="36"/>
    </location>
</feature>
<evidence type="ECO:0000313" key="21">
    <source>
        <dbReference type="Proteomes" id="UP001458880"/>
    </source>
</evidence>
<evidence type="ECO:0000256" key="14">
    <source>
        <dbReference type="ARBA" id="ARBA00069241"/>
    </source>
</evidence>
<evidence type="ECO:0000256" key="4">
    <source>
        <dbReference type="ARBA" id="ARBA00022553"/>
    </source>
</evidence>
<dbReference type="Proteomes" id="UP001458880">
    <property type="component" value="Unassembled WGS sequence"/>
</dbReference>
<feature type="repeat" description="Solcar" evidence="17">
    <location>
        <begin position="10"/>
        <end position="100"/>
    </location>
</feature>
<evidence type="ECO:0000256" key="12">
    <source>
        <dbReference type="ARBA" id="ARBA00048437"/>
    </source>
</evidence>
<evidence type="ECO:0000256" key="5">
    <source>
        <dbReference type="ARBA" id="ARBA00022692"/>
    </source>
</evidence>
<protein>
    <recommendedName>
        <fullName evidence="14">Mitochondrial glutamate carrier 2</fullName>
    </recommendedName>
    <alternativeName>
        <fullName evidence="16">Glutamate/H(+) symporter 2</fullName>
    </alternativeName>
    <alternativeName>
        <fullName evidence="15">Solute carrier family 25 member 18</fullName>
    </alternativeName>
</protein>
<dbReference type="GO" id="GO:0015293">
    <property type="term" value="F:symporter activity"/>
    <property type="evidence" value="ECO:0007669"/>
    <property type="project" value="UniProtKB-KW"/>
</dbReference>
<comment type="caution">
    <text evidence="20">The sequence shown here is derived from an EMBL/GenBank/DDBJ whole genome shotgun (WGS) entry which is preliminary data.</text>
</comment>
<evidence type="ECO:0000256" key="16">
    <source>
        <dbReference type="ARBA" id="ARBA00081096"/>
    </source>
</evidence>
<evidence type="ECO:0000256" key="9">
    <source>
        <dbReference type="ARBA" id="ARBA00022989"/>
    </source>
</evidence>
<organism evidence="20 21">
    <name type="scientific">Popillia japonica</name>
    <name type="common">Japanese beetle</name>
    <dbReference type="NCBI Taxonomy" id="7064"/>
    <lineage>
        <taxon>Eukaryota</taxon>
        <taxon>Metazoa</taxon>
        <taxon>Ecdysozoa</taxon>
        <taxon>Arthropoda</taxon>
        <taxon>Hexapoda</taxon>
        <taxon>Insecta</taxon>
        <taxon>Pterygota</taxon>
        <taxon>Neoptera</taxon>
        <taxon>Endopterygota</taxon>
        <taxon>Coleoptera</taxon>
        <taxon>Polyphaga</taxon>
        <taxon>Scarabaeiformia</taxon>
        <taxon>Scarabaeidae</taxon>
        <taxon>Rutelinae</taxon>
        <taxon>Popillia</taxon>
    </lineage>
</organism>
<keyword evidence="9 19" id="KW-1133">Transmembrane helix</keyword>
<evidence type="ECO:0000256" key="19">
    <source>
        <dbReference type="SAM" id="Phobius"/>
    </source>
</evidence>
<feature type="transmembrane region" description="Helical" evidence="19">
    <location>
        <begin position="286"/>
        <end position="309"/>
    </location>
</feature>
<proteinExistence type="inferred from homology"/>
<evidence type="ECO:0000256" key="2">
    <source>
        <dbReference type="ARBA" id="ARBA00006375"/>
    </source>
</evidence>
<accession>A0AAW1N0T7</accession>
<evidence type="ECO:0000256" key="3">
    <source>
        <dbReference type="ARBA" id="ARBA00022448"/>
    </source>
</evidence>
<keyword evidence="21" id="KW-1185">Reference proteome</keyword>
<comment type="similarity">
    <text evidence="2 18">Belongs to the mitochondrial carrier (TC 2.A.29) family.</text>
</comment>
<dbReference type="PRINTS" id="PR00926">
    <property type="entry name" value="MITOCARRIER"/>
</dbReference>
<dbReference type="InterPro" id="IPR002067">
    <property type="entry name" value="MCP"/>
</dbReference>
<evidence type="ECO:0000256" key="18">
    <source>
        <dbReference type="RuleBase" id="RU000488"/>
    </source>
</evidence>
<evidence type="ECO:0000313" key="20">
    <source>
        <dbReference type="EMBL" id="KAK9751527.1"/>
    </source>
</evidence>
<dbReference type="GO" id="GO:0005743">
    <property type="term" value="C:mitochondrial inner membrane"/>
    <property type="evidence" value="ECO:0007669"/>
    <property type="project" value="UniProtKB-SubCell"/>
</dbReference>
<feature type="repeat" description="Solcar" evidence="17">
    <location>
        <begin position="215"/>
        <end position="304"/>
    </location>
</feature>
<evidence type="ECO:0000256" key="6">
    <source>
        <dbReference type="ARBA" id="ARBA00022737"/>
    </source>
</evidence>
<evidence type="ECO:0000256" key="13">
    <source>
        <dbReference type="ARBA" id="ARBA00057953"/>
    </source>
</evidence>
<keyword evidence="5 17" id="KW-0812">Transmembrane</keyword>
<dbReference type="GO" id="GO:0043490">
    <property type="term" value="P:malate-aspartate shuttle"/>
    <property type="evidence" value="ECO:0007669"/>
    <property type="project" value="TreeGrafter"/>
</dbReference>